<feature type="transmembrane region" description="Helical" evidence="9">
    <location>
        <begin position="121"/>
        <end position="140"/>
    </location>
</feature>
<comment type="pathway">
    <text evidence="9">Protein modification; lipoprotein biosynthesis (signal peptide cleavage).</text>
</comment>
<accession>A0A806KHY8</accession>
<keyword evidence="7 9" id="KW-1133">Transmembrane helix</keyword>
<dbReference type="NCBIfam" id="TIGR00077">
    <property type="entry name" value="lspA"/>
    <property type="match status" value="1"/>
</dbReference>
<reference evidence="11" key="1">
    <citation type="submission" date="2012-03" db="EMBL/GenBank/DDBJ databases">
        <title>Functional metagenomics reveals considerable lignocellulase gene clusters in the gut microbiome of a wood-feeding higher termite.</title>
        <authorList>
            <person name="Liu N."/>
        </authorList>
    </citation>
    <scope>NUCLEOTIDE SEQUENCE</scope>
</reference>
<dbReference type="InterPro" id="IPR001872">
    <property type="entry name" value="Peptidase_A8"/>
</dbReference>
<keyword evidence="2 9" id="KW-1003">Cell membrane</keyword>
<dbReference type="AlphaFoldDB" id="A0A806KHY8"/>
<feature type="active site" evidence="9">
    <location>
        <position position="145"/>
    </location>
</feature>
<dbReference type="EC" id="3.4.23.36" evidence="9"/>
<comment type="similarity">
    <text evidence="1 9 10">Belongs to the peptidase A8 family.</text>
</comment>
<dbReference type="GO" id="GO:0006508">
    <property type="term" value="P:proteolysis"/>
    <property type="evidence" value="ECO:0007669"/>
    <property type="project" value="UniProtKB-KW"/>
</dbReference>
<feature type="transmembrane region" description="Helical" evidence="9">
    <location>
        <begin position="87"/>
        <end position="109"/>
    </location>
</feature>
<dbReference type="UniPathway" id="UPA00665"/>
<evidence type="ECO:0000256" key="3">
    <source>
        <dbReference type="ARBA" id="ARBA00022670"/>
    </source>
</evidence>
<evidence type="ECO:0000256" key="7">
    <source>
        <dbReference type="ARBA" id="ARBA00022989"/>
    </source>
</evidence>
<dbReference type="PRINTS" id="PR00781">
    <property type="entry name" value="LIPOSIGPTASE"/>
</dbReference>
<comment type="caution">
    <text evidence="9">Lacks conserved residue(s) required for the propagation of feature annotation.</text>
</comment>
<dbReference type="EMBL" id="JQ844287">
    <property type="protein sequence ID" value="AGS54297.1"/>
    <property type="molecule type" value="Genomic_DNA"/>
</dbReference>
<dbReference type="HAMAP" id="MF_00161">
    <property type="entry name" value="LspA"/>
    <property type="match status" value="1"/>
</dbReference>
<feature type="active site" evidence="9">
    <location>
        <position position="166"/>
    </location>
</feature>
<sequence length="187" mass="21168">MLGVKNAWLEYSKFSLSILCSMRILDRTSFYVALGISALVLDQIAKFWADSHVLGWSIPVIGDLLRFTLVYNENAAFSMRPQSILPWLSPTIFFGTLTIIACVAAIYFFRGLPKQDYFSRLGITLIISGALGNFCDRIRIGKVVDFIDADFPDFIFERWPTFNLADSWVTIGIVLLFISSFAFKKHA</sequence>
<proteinExistence type="inferred from homology"/>
<feature type="transmembrane region" description="Helical" evidence="9">
    <location>
        <begin position="160"/>
        <end position="183"/>
    </location>
</feature>
<keyword evidence="4 9" id="KW-0812">Transmembrane</keyword>
<evidence type="ECO:0000256" key="10">
    <source>
        <dbReference type="RuleBase" id="RU004181"/>
    </source>
</evidence>
<evidence type="ECO:0000256" key="4">
    <source>
        <dbReference type="ARBA" id="ARBA00022692"/>
    </source>
</evidence>
<comment type="subcellular location">
    <subcellularLocation>
        <location evidence="9">Cell membrane</location>
        <topology evidence="9">Multi-pass membrane protein</topology>
    </subcellularLocation>
</comment>
<comment type="catalytic activity">
    <reaction evidence="9">
        <text>Release of signal peptides from bacterial membrane prolipoproteins. Hydrolyzes -Xaa-Yaa-Zaa-|-(S,diacylglyceryl)Cys-, in which Xaa is hydrophobic (preferably Leu), and Yaa (Ala or Ser) and Zaa (Gly or Ala) have small, neutral side chains.</text>
        <dbReference type="EC" id="3.4.23.36"/>
    </reaction>
</comment>
<comment type="function">
    <text evidence="9">This protein specifically catalyzes the removal of signal peptides from prolipoproteins.</text>
</comment>
<evidence type="ECO:0000256" key="9">
    <source>
        <dbReference type="HAMAP-Rule" id="MF_00161"/>
    </source>
</evidence>
<keyword evidence="5 9" id="KW-0064">Aspartyl protease</keyword>
<dbReference type="PANTHER" id="PTHR33695">
    <property type="entry name" value="LIPOPROTEIN SIGNAL PEPTIDASE"/>
    <property type="match status" value="1"/>
</dbReference>
<gene>
    <name evidence="9" type="primary">lspA</name>
</gene>
<evidence type="ECO:0000256" key="8">
    <source>
        <dbReference type="ARBA" id="ARBA00023136"/>
    </source>
</evidence>
<evidence type="ECO:0000256" key="2">
    <source>
        <dbReference type="ARBA" id="ARBA00022475"/>
    </source>
</evidence>
<dbReference type="PANTHER" id="PTHR33695:SF1">
    <property type="entry name" value="LIPOPROTEIN SIGNAL PEPTIDASE"/>
    <property type="match status" value="1"/>
</dbReference>
<organism evidence="11">
    <name type="scientific">uncultured bacterium contig00106</name>
    <dbReference type="NCBI Taxonomy" id="1181572"/>
    <lineage>
        <taxon>Bacteria</taxon>
        <taxon>environmental samples</taxon>
    </lineage>
</organism>
<keyword evidence="6 9" id="KW-0378">Hydrolase</keyword>
<evidence type="ECO:0000256" key="5">
    <source>
        <dbReference type="ARBA" id="ARBA00022750"/>
    </source>
</evidence>
<name>A0A806KHY8_9BACT</name>
<protein>
    <recommendedName>
        <fullName evidence="9">Lipoprotein signal peptidase</fullName>
        <ecNumber evidence="9">3.4.23.36</ecNumber>
    </recommendedName>
    <alternativeName>
        <fullName evidence="9">Prolipoprotein signal peptidase</fullName>
    </alternativeName>
    <alternativeName>
        <fullName evidence="9">Signal peptidase II</fullName>
        <shortName evidence="9">SPase II</shortName>
    </alternativeName>
</protein>
<keyword evidence="8 9" id="KW-0472">Membrane</keyword>
<dbReference type="Pfam" id="PF01252">
    <property type="entry name" value="Peptidase_A8"/>
    <property type="match status" value="1"/>
</dbReference>
<evidence type="ECO:0000256" key="6">
    <source>
        <dbReference type="ARBA" id="ARBA00022801"/>
    </source>
</evidence>
<dbReference type="GO" id="GO:0005886">
    <property type="term" value="C:plasma membrane"/>
    <property type="evidence" value="ECO:0007669"/>
    <property type="project" value="UniProtKB-SubCell"/>
</dbReference>
<keyword evidence="11" id="KW-0449">Lipoprotein</keyword>
<dbReference type="GO" id="GO:0004190">
    <property type="term" value="F:aspartic-type endopeptidase activity"/>
    <property type="evidence" value="ECO:0007669"/>
    <property type="project" value="UniProtKB-UniRule"/>
</dbReference>
<evidence type="ECO:0000256" key="1">
    <source>
        <dbReference type="ARBA" id="ARBA00006139"/>
    </source>
</evidence>
<keyword evidence="3 9" id="KW-0645">Protease</keyword>
<evidence type="ECO:0000313" key="11">
    <source>
        <dbReference type="EMBL" id="AGS54297.1"/>
    </source>
</evidence>